<proteinExistence type="predicted"/>
<dbReference type="SUPFAM" id="SSF54637">
    <property type="entry name" value="Thioesterase/thiol ester dehydrase-isomerase"/>
    <property type="match status" value="1"/>
</dbReference>
<reference evidence="2 3" key="1">
    <citation type="submission" date="2019-04" db="EMBL/GenBank/DDBJ databases">
        <title>Phreatobacter aquaticus sp. nov.</title>
        <authorList>
            <person name="Choi A."/>
        </authorList>
    </citation>
    <scope>NUCLEOTIDE SEQUENCE [LARGE SCALE GENOMIC DNA]</scope>
    <source>
        <strain evidence="2 3">KCTC 52518</strain>
    </source>
</reference>
<dbReference type="PANTHER" id="PTHR42993">
    <property type="entry name" value="MAOC-LIKE DEHYDRATASE DOMAIN-CONTAINING PROTEIN"/>
    <property type="match status" value="1"/>
</dbReference>
<organism evidence="2 3">
    <name type="scientific">Phreatobacter stygius</name>
    <dbReference type="NCBI Taxonomy" id="1940610"/>
    <lineage>
        <taxon>Bacteria</taxon>
        <taxon>Pseudomonadati</taxon>
        <taxon>Pseudomonadota</taxon>
        <taxon>Alphaproteobacteria</taxon>
        <taxon>Hyphomicrobiales</taxon>
        <taxon>Phreatobacteraceae</taxon>
        <taxon>Phreatobacter</taxon>
    </lineage>
</organism>
<dbReference type="Pfam" id="PF01575">
    <property type="entry name" value="MaoC_dehydratas"/>
    <property type="match status" value="1"/>
</dbReference>
<dbReference type="CDD" id="cd03450">
    <property type="entry name" value="NodN"/>
    <property type="match status" value="1"/>
</dbReference>
<keyword evidence="3" id="KW-1185">Reference proteome</keyword>
<dbReference type="Proteomes" id="UP000298781">
    <property type="component" value="Chromosome"/>
</dbReference>
<evidence type="ECO:0000313" key="3">
    <source>
        <dbReference type="Proteomes" id="UP000298781"/>
    </source>
</evidence>
<dbReference type="KEGG" id="pstg:E8M01_15365"/>
<dbReference type="EMBL" id="CP039690">
    <property type="protein sequence ID" value="QCI65465.1"/>
    <property type="molecule type" value="Genomic_DNA"/>
</dbReference>
<evidence type="ECO:0000313" key="2">
    <source>
        <dbReference type="EMBL" id="QCI65465.1"/>
    </source>
</evidence>
<dbReference type="InterPro" id="IPR029069">
    <property type="entry name" value="HotDog_dom_sf"/>
</dbReference>
<dbReference type="InterPro" id="IPR002539">
    <property type="entry name" value="MaoC-like_dom"/>
</dbReference>
<accession>A0A4D7B2C2</accession>
<dbReference type="Gene3D" id="3.10.129.10">
    <property type="entry name" value="Hotdog Thioesterase"/>
    <property type="match status" value="1"/>
</dbReference>
<dbReference type="InterPro" id="IPR039375">
    <property type="entry name" value="NodN-like"/>
</dbReference>
<dbReference type="AlphaFoldDB" id="A0A4D7B2C2"/>
<name>A0A4D7B2C2_9HYPH</name>
<sequence>MASELTIDELKGKIGEEIGVSKWFDIPQSTIDAFADLTHDHQFIHIDPVKAKMTPFGGTIAHGFLTVSMLSAFAIDALPAITGRAMGVNYGFDKLRMISPVKAGAKVRGRFVLKGLESKNPKQHQLTYAVTVEIDGGDKPAVVADWVTLAYLM</sequence>
<protein>
    <submittedName>
        <fullName evidence="2">MaoC family dehydratase</fullName>
    </submittedName>
</protein>
<evidence type="ECO:0000259" key="1">
    <source>
        <dbReference type="Pfam" id="PF01575"/>
    </source>
</evidence>
<dbReference type="OrthoDB" id="9801735at2"/>
<gene>
    <name evidence="2" type="ORF">E8M01_15365</name>
</gene>
<dbReference type="PANTHER" id="PTHR42993:SF1">
    <property type="entry name" value="MAOC-LIKE DEHYDRATASE DOMAIN-CONTAINING PROTEIN"/>
    <property type="match status" value="1"/>
</dbReference>
<feature type="domain" description="MaoC-like" evidence="1">
    <location>
        <begin position="13"/>
        <end position="131"/>
    </location>
</feature>
<dbReference type="RefSeq" id="WP_136960912.1">
    <property type="nucleotide sequence ID" value="NZ_CP039690.1"/>
</dbReference>